<dbReference type="Proteomes" id="UP000185663">
    <property type="component" value="Chromosome I"/>
</dbReference>
<dbReference type="OrthoDB" id="9796486at2"/>
<dbReference type="AlphaFoldDB" id="A0A1H1V1V7"/>
<proteinExistence type="predicted"/>
<name>A0A1H1V1V7_9CELL</name>
<sequence>MIVEAPTLLGAVNEGFRTASTGRELGLQSADVDDATLIVVFSGSAEDRRGPFGARISIPRDASDPEWTRWGVVSGLEEWVMYAVVQRIAEEYLTGGAERGSRDADGTLWLQLS</sequence>
<accession>A0A1H1V1V7</accession>
<organism evidence="1 2">
    <name type="scientific">Paraoerskovia marina</name>
    <dbReference type="NCBI Taxonomy" id="545619"/>
    <lineage>
        <taxon>Bacteria</taxon>
        <taxon>Bacillati</taxon>
        <taxon>Actinomycetota</taxon>
        <taxon>Actinomycetes</taxon>
        <taxon>Micrococcales</taxon>
        <taxon>Cellulomonadaceae</taxon>
        <taxon>Paraoerskovia</taxon>
    </lineage>
</organism>
<evidence type="ECO:0000313" key="2">
    <source>
        <dbReference type="Proteomes" id="UP000185663"/>
    </source>
</evidence>
<evidence type="ECO:0000313" key="1">
    <source>
        <dbReference type="EMBL" id="SDS78663.1"/>
    </source>
</evidence>
<gene>
    <name evidence="1" type="ORF">SAMN04489860_2366</name>
</gene>
<protein>
    <submittedName>
        <fullName evidence="1">Uncharacterized protein</fullName>
    </submittedName>
</protein>
<dbReference type="EMBL" id="LT629776">
    <property type="protein sequence ID" value="SDS78663.1"/>
    <property type="molecule type" value="Genomic_DNA"/>
</dbReference>
<reference evidence="1 2" key="1">
    <citation type="submission" date="2016-10" db="EMBL/GenBank/DDBJ databases">
        <authorList>
            <person name="de Groot N.N."/>
        </authorList>
    </citation>
    <scope>NUCLEOTIDE SEQUENCE [LARGE SCALE GENOMIC DNA]</scope>
    <source>
        <strain evidence="1 2">DSM 22126</strain>
    </source>
</reference>
<dbReference type="RefSeq" id="WP_083372625.1">
    <property type="nucleotide sequence ID" value="NZ_LT629776.1"/>
</dbReference>
<keyword evidence="2" id="KW-1185">Reference proteome</keyword>